<feature type="compositionally biased region" description="Basic and acidic residues" evidence="1">
    <location>
        <begin position="60"/>
        <end position="71"/>
    </location>
</feature>
<dbReference type="STRING" id="996342.SAMN05443551_3928"/>
<dbReference type="AlphaFoldDB" id="A0A1M5XHK1"/>
<keyword evidence="2" id="KW-0812">Transmembrane</keyword>
<evidence type="ECO:0000256" key="1">
    <source>
        <dbReference type="SAM" id="MobiDB-lite"/>
    </source>
</evidence>
<dbReference type="RefSeq" id="WP_072779787.1">
    <property type="nucleotide sequence ID" value="NZ_FQXC01000006.1"/>
</dbReference>
<keyword evidence="4" id="KW-1185">Reference proteome</keyword>
<reference evidence="3 4" key="1">
    <citation type="submission" date="2016-11" db="EMBL/GenBank/DDBJ databases">
        <authorList>
            <person name="Jaros S."/>
            <person name="Januszkiewicz K."/>
            <person name="Wedrychowicz H."/>
        </authorList>
    </citation>
    <scope>NUCLEOTIDE SEQUENCE [LARGE SCALE GENOMIC DNA]</scope>
    <source>
        <strain evidence="3 4">DSM 29431</strain>
    </source>
</reference>
<accession>A0A1M5XHK1</accession>
<dbReference type="Proteomes" id="UP000184221">
    <property type="component" value="Unassembled WGS sequence"/>
</dbReference>
<organism evidence="3 4">
    <name type="scientific">Marivita hallyeonensis</name>
    <dbReference type="NCBI Taxonomy" id="996342"/>
    <lineage>
        <taxon>Bacteria</taxon>
        <taxon>Pseudomonadati</taxon>
        <taxon>Pseudomonadota</taxon>
        <taxon>Alphaproteobacteria</taxon>
        <taxon>Rhodobacterales</taxon>
        <taxon>Roseobacteraceae</taxon>
        <taxon>Marivita</taxon>
    </lineage>
</organism>
<sequence length="84" mass="9327">MDRLSLILSLLSGAFITGTLVVTAFTLGFYNWWVIGGAAITGWVAAWPVAYLISRRIKARDRDWSPDRKPSDYAPMPKLGAKEV</sequence>
<feature type="transmembrane region" description="Helical" evidence="2">
    <location>
        <begin position="33"/>
        <end position="53"/>
    </location>
</feature>
<evidence type="ECO:0000256" key="2">
    <source>
        <dbReference type="SAM" id="Phobius"/>
    </source>
</evidence>
<evidence type="ECO:0000313" key="3">
    <source>
        <dbReference type="EMBL" id="SHH98723.1"/>
    </source>
</evidence>
<name>A0A1M5XHK1_9RHOB</name>
<keyword evidence="2" id="KW-1133">Transmembrane helix</keyword>
<proteinExistence type="predicted"/>
<feature type="region of interest" description="Disordered" evidence="1">
    <location>
        <begin position="59"/>
        <end position="84"/>
    </location>
</feature>
<evidence type="ECO:0000313" key="4">
    <source>
        <dbReference type="Proteomes" id="UP000184221"/>
    </source>
</evidence>
<protein>
    <submittedName>
        <fullName evidence="3">Uncharacterized protein</fullName>
    </submittedName>
</protein>
<dbReference type="EMBL" id="FQXC01000006">
    <property type="protein sequence ID" value="SHH98723.1"/>
    <property type="molecule type" value="Genomic_DNA"/>
</dbReference>
<keyword evidence="2" id="KW-0472">Membrane</keyword>
<gene>
    <name evidence="3" type="ORF">SAMN05443551_3928</name>
</gene>